<dbReference type="RefSeq" id="WP_309239962.1">
    <property type="nucleotide sequence ID" value="NZ_JBHSXS010000002.1"/>
</dbReference>
<accession>A0ABW2CEA0</accession>
<evidence type="ECO:0000313" key="3">
    <source>
        <dbReference type="Proteomes" id="UP001596380"/>
    </source>
</evidence>
<reference evidence="3" key="1">
    <citation type="journal article" date="2019" name="Int. J. Syst. Evol. Microbiol.">
        <title>The Global Catalogue of Microorganisms (GCM) 10K type strain sequencing project: providing services to taxonomists for standard genome sequencing and annotation.</title>
        <authorList>
            <consortium name="The Broad Institute Genomics Platform"/>
            <consortium name="The Broad Institute Genome Sequencing Center for Infectious Disease"/>
            <person name="Wu L."/>
            <person name="Ma J."/>
        </authorList>
    </citation>
    <scope>NUCLEOTIDE SEQUENCE [LARGE SCALE GENOMIC DNA]</scope>
    <source>
        <strain evidence="3">JCM 3369</strain>
    </source>
</reference>
<feature type="transmembrane region" description="Helical" evidence="1">
    <location>
        <begin position="193"/>
        <end position="213"/>
    </location>
</feature>
<keyword evidence="1" id="KW-0472">Membrane</keyword>
<organism evidence="2 3">
    <name type="scientific">Actinomadura yumaensis</name>
    <dbReference type="NCBI Taxonomy" id="111807"/>
    <lineage>
        <taxon>Bacteria</taxon>
        <taxon>Bacillati</taxon>
        <taxon>Actinomycetota</taxon>
        <taxon>Actinomycetes</taxon>
        <taxon>Streptosporangiales</taxon>
        <taxon>Thermomonosporaceae</taxon>
        <taxon>Actinomadura</taxon>
    </lineage>
</organism>
<gene>
    <name evidence="2" type="ORF">ACFQKB_06000</name>
</gene>
<dbReference type="EMBL" id="JBHSXS010000002">
    <property type="protein sequence ID" value="MFC6879315.1"/>
    <property type="molecule type" value="Genomic_DNA"/>
</dbReference>
<sequence>MLFAIWLGGDLGVFYASRFTVRPDLSPEARSVAVKIMNGLDQCPKVCLVLFLPSGFTLMSLEPHGARVFGMAPFGPWSAAVVWIAALGWLFLAIAAHRGRSGLARRLDWAVRGALIAGSGGAAAYTLTADEPFGVTTDPRWLGGKLALYAFIIGCGLAIRLELRPFGPAFARLQSHGSTPAAEADLRRAVRGCLPYVFAIWASLLVISLLGLLKPGARLP</sequence>
<evidence type="ECO:0000256" key="1">
    <source>
        <dbReference type="SAM" id="Phobius"/>
    </source>
</evidence>
<name>A0ABW2CEA0_9ACTN</name>
<keyword evidence="3" id="KW-1185">Reference proteome</keyword>
<proteinExistence type="predicted"/>
<feature type="transmembrane region" description="Helical" evidence="1">
    <location>
        <begin position="109"/>
        <end position="126"/>
    </location>
</feature>
<feature type="transmembrane region" description="Helical" evidence="1">
    <location>
        <begin position="146"/>
        <end position="163"/>
    </location>
</feature>
<keyword evidence="1" id="KW-0812">Transmembrane</keyword>
<feature type="transmembrane region" description="Helical" evidence="1">
    <location>
        <begin position="77"/>
        <end position="97"/>
    </location>
</feature>
<evidence type="ECO:0000313" key="2">
    <source>
        <dbReference type="EMBL" id="MFC6879315.1"/>
    </source>
</evidence>
<dbReference type="Proteomes" id="UP001596380">
    <property type="component" value="Unassembled WGS sequence"/>
</dbReference>
<keyword evidence="1" id="KW-1133">Transmembrane helix</keyword>
<comment type="caution">
    <text evidence="2">The sequence shown here is derived from an EMBL/GenBank/DDBJ whole genome shotgun (WGS) entry which is preliminary data.</text>
</comment>
<protein>
    <submittedName>
        <fullName evidence="2">Uncharacterized protein</fullName>
    </submittedName>
</protein>